<accession>A0A653B072</accession>
<evidence type="ECO:0000256" key="4">
    <source>
        <dbReference type="RuleBase" id="RU362073"/>
    </source>
</evidence>
<comment type="function">
    <text evidence="4">Flagellin is the subunit protein which polymerizes to form the filaments of bacterial flagella.</text>
</comment>
<dbReference type="SUPFAM" id="SSF64518">
    <property type="entry name" value="Phase 1 flagellin"/>
    <property type="match status" value="1"/>
</dbReference>
<dbReference type="InterPro" id="IPR046358">
    <property type="entry name" value="Flagellin_C"/>
</dbReference>
<organism evidence="7">
    <name type="scientific">Ectopseudomonas oleovorans</name>
    <name type="common">Pseudomonas oleovorans</name>
    <dbReference type="NCBI Taxonomy" id="301"/>
    <lineage>
        <taxon>Bacteria</taxon>
        <taxon>Pseudomonadati</taxon>
        <taxon>Pseudomonadota</taxon>
        <taxon>Gammaproteobacteria</taxon>
        <taxon>Pseudomonadales</taxon>
        <taxon>Pseudomonadaceae</taxon>
        <taxon>Ectopseudomonas</taxon>
    </lineage>
</organism>
<dbReference type="GO" id="GO:0005576">
    <property type="term" value="C:extracellular region"/>
    <property type="evidence" value="ECO:0007669"/>
    <property type="project" value="UniProtKB-SubCell"/>
</dbReference>
<sequence length="560" mass="58524">MLTVNTNIASSFTRRQLESNNTGLDISLQRLSTGQRINSAKDDAAGLQISNRLNSQARGLGVAIRNANDGISLLQVAEGALQSVTDALQRIRSLGLQAMNGSNGASERQALDQEAQQLLQEIDRVNETTTFAGRKVFAQGQSSALGDLDQRAVLNSLKGFWISEGEQRVFDAFGLRADGAELKITFSNDSSSQALASVSSSGADGNGRVLNQVLNVNLAYFDASSLPDGGSYPQYTDRVIAHEMTHAVMGRTMNFAAGLPAWFIEGAAEAVQGADERLAADTAGGTNTTAIVSAFNADDVSGSAGYSGGYAAVRYMHASIKAEGGKGIKDIMGYLNSNPGSTLDQALSNASHGAFTGLADFQSQFSSDAAAYVAGLDLSNADTGAIGGLDADGGPTLTAENVLLNQGTGAPGSQGFRLVEPTLFNDTAVGGSALTQFQVGAEAYETIQIGLGAFNVDTLALGRLSLQDTPGLAVMDIDDALAYIDRQRGYMGAVQNRLESTISNLQNIAENTAASRSRILDTDFANETANLASRQIIQQAAQSILAQANQRPQAVLELLA</sequence>
<feature type="domain" description="Flagellin N-terminal" evidence="5">
    <location>
        <begin position="4"/>
        <end position="139"/>
    </location>
</feature>
<reference evidence="7" key="1">
    <citation type="submission" date="2018-11" db="EMBL/GenBank/DDBJ databases">
        <authorList>
            <consortium name="Genoscope - CEA"/>
            <person name="William W."/>
        </authorList>
    </citation>
    <scope>NUCLEOTIDE SEQUENCE [LARGE SCALE GENOMIC DNA]</scope>
    <source>
        <strain evidence="7">T9AD</strain>
    </source>
</reference>
<dbReference type="Pfam" id="PF00700">
    <property type="entry name" value="Flagellin_C"/>
    <property type="match status" value="1"/>
</dbReference>
<dbReference type="EMBL" id="LR130779">
    <property type="protein sequence ID" value="VDN62050.1"/>
    <property type="molecule type" value="Genomic_DNA"/>
</dbReference>
<comment type="similarity">
    <text evidence="1 4">Belongs to the bacterial flagellin family.</text>
</comment>
<evidence type="ECO:0000259" key="5">
    <source>
        <dbReference type="Pfam" id="PF00669"/>
    </source>
</evidence>
<protein>
    <recommendedName>
        <fullName evidence="4">Flagellin</fullName>
    </recommendedName>
</protein>
<evidence type="ECO:0000256" key="3">
    <source>
        <dbReference type="ARBA" id="ARBA00023143"/>
    </source>
</evidence>
<dbReference type="Gene3D" id="1.20.1330.10">
    <property type="entry name" value="f41 fragment of flagellin, N-terminal domain"/>
    <property type="match status" value="2"/>
</dbReference>
<dbReference type="Gene3D" id="6.10.10.10">
    <property type="entry name" value="Flagellar export chaperone, C-terminal domain"/>
    <property type="match status" value="1"/>
</dbReference>
<dbReference type="GO" id="GO:0009288">
    <property type="term" value="C:bacterial-type flagellum"/>
    <property type="evidence" value="ECO:0007669"/>
    <property type="project" value="UniProtKB-SubCell"/>
</dbReference>
<keyword evidence="7" id="KW-0969">Cilium</keyword>
<evidence type="ECO:0000259" key="6">
    <source>
        <dbReference type="Pfam" id="PF00700"/>
    </source>
</evidence>
<gene>
    <name evidence="7" type="ORF">POT9AD_1059</name>
</gene>
<dbReference type="AlphaFoldDB" id="A0A653B072"/>
<dbReference type="GO" id="GO:0005198">
    <property type="term" value="F:structural molecule activity"/>
    <property type="evidence" value="ECO:0007669"/>
    <property type="project" value="UniProtKB-UniRule"/>
</dbReference>
<keyword evidence="2 4" id="KW-0964">Secreted</keyword>
<dbReference type="PANTHER" id="PTHR42792">
    <property type="entry name" value="FLAGELLIN"/>
    <property type="match status" value="1"/>
</dbReference>
<keyword evidence="7" id="KW-0966">Cell projection</keyword>
<evidence type="ECO:0000256" key="1">
    <source>
        <dbReference type="ARBA" id="ARBA00005709"/>
    </source>
</evidence>
<dbReference type="Pfam" id="PF00669">
    <property type="entry name" value="Flagellin_N"/>
    <property type="match status" value="1"/>
</dbReference>
<feature type="domain" description="Flagellin C-terminal" evidence="6">
    <location>
        <begin position="477"/>
        <end position="559"/>
    </location>
</feature>
<dbReference type="PANTHER" id="PTHR42792:SF2">
    <property type="entry name" value="FLAGELLIN"/>
    <property type="match status" value="1"/>
</dbReference>
<dbReference type="NCBIfam" id="NF033876">
    <property type="entry name" value="flagella_HExxH"/>
    <property type="match status" value="1"/>
</dbReference>
<dbReference type="PRINTS" id="PR00207">
    <property type="entry name" value="FLAGELLIN"/>
</dbReference>
<proteinExistence type="inferred from homology"/>
<keyword evidence="7" id="KW-0282">Flagellum</keyword>
<comment type="subcellular location">
    <subcellularLocation>
        <location evidence="4">Secreted</location>
    </subcellularLocation>
    <subcellularLocation>
        <location evidence="4">Bacterial flagellum</location>
    </subcellularLocation>
</comment>
<dbReference type="Gene3D" id="3.30.70.2120">
    <property type="match status" value="1"/>
</dbReference>
<evidence type="ECO:0000256" key="2">
    <source>
        <dbReference type="ARBA" id="ARBA00022525"/>
    </source>
</evidence>
<keyword evidence="3 4" id="KW-0975">Bacterial flagellum</keyword>
<name>A0A653B072_ECTOL</name>
<evidence type="ECO:0000313" key="7">
    <source>
        <dbReference type="EMBL" id="VDN62050.1"/>
    </source>
</evidence>
<dbReference type="InterPro" id="IPR042187">
    <property type="entry name" value="Flagellin_C_sub2"/>
</dbReference>
<dbReference type="InterPro" id="IPR001492">
    <property type="entry name" value="Flagellin"/>
</dbReference>
<dbReference type="InterPro" id="IPR001029">
    <property type="entry name" value="Flagellin_N"/>
</dbReference>